<feature type="domain" description="ABC transporter" evidence="8">
    <location>
        <begin position="324"/>
        <end position="527"/>
    </location>
</feature>
<dbReference type="GO" id="GO:0034040">
    <property type="term" value="F:ATPase-coupled lipid transmembrane transporter activity"/>
    <property type="evidence" value="ECO:0007669"/>
    <property type="project" value="TreeGrafter"/>
</dbReference>
<dbReference type="Gene3D" id="1.20.1560.10">
    <property type="entry name" value="ABC transporter type 1, transmembrane domain"/>
    <property type="match status" value="1"/>
</dbReference>
<evidence type="ECO:0000256" key="1">
    <source>
        <dbReference type="ARBA" id="ARBA00004651"/>
    </source>
</evidence>
<dbReference type="InterPro" id="IPR017871">
    <property type="entry name" value="ABC_transporter-like_CS"/>
</dbReference>
<dbReference type="PROSITE" id="PS50929">
    <property type="entry name" value="ABC_TM1F"/>
    <property type="match status" value="1"/>
</dbReference>
<dbReference type="Pfam" id="PF00005">
    <property type="entry name" value="ABC_tran"/>
    <property type="match status" value="1"/>
</dbReference>
<dbReference type="InterPro" id="IPR003439">
    <property type="entry name" value="ABC_transporter-like_ATP-bd"/>
</dbReference>
<dbReference type="GO" id="GO:0016887">
    <property type="term" value="F:ATP hydrolysis activity"/>
    <property type="evidence" value="ECO:0007669"/>
    <property type="project" value="InterPro"/>
</dbReference>
<evidence type="ECO:0000313" key="10">
    <source>
        <dbReference type="EMBL" id="KEQ55602.1"/>
    </source>
</evidence>
<gene>
    <name evidence="10" type="ORF">BV95_00241</name>
</gene>
<dbReference type="PANTHER" id="PTHR24221">
    <property type="entry name" value="ATP-BINDING CASSETTE SUB-FAMILY B"/>
    <property type="match status" value="1"/>
</dbReference>
<dbReference type="InterPro" id="IPR027417">
    <property type="entry name" value="P-loop_NTPase"/>
</dbReference>
<comment type="caution">
    <text evidence="10">The sequence shown here is derived from an EMBL/GenBank/DDBJ whole genome shotgun (WGS) entry which is preliminary data.</text>
</comment>
<evidence type="ECO:0000256" key="6">
    <source>
        <dbReference type="ARBA" id="ARBA00023136"/>
    </source>
</evidence>
<dbReference type="SMART" id="SM00382">
    <property type="entry name" value="AAA"/>
    <property type="match status" value="1"/>
</dbReference>
<keyword evidence="2 7" id="KW-0812">Transmembrane</keyword>
<dbReference type="PROSITE" id="PS00211">
    <property type="entry name" value="ABC_TRANSPORTER_1"/>
    <property type="match status" value="1"/>
</dbReference>
<dbReference type="InterPro" id="IPR011527">
    <property type="entry name" value="ABC1_TM_dom"/>
</dbReference>
<evidence type="ECO:0000256" key="7">
    <source>
        <dbReference type="SAM" id="Phobius"/>
    </source>
</evidence>
<dbReference type="GO" id="GO:0005524">
    <property type="term" value="F:ATP binding"/>
    <property type="evidence" value="ECO:0007669"/>
    <property type="project" value="UniProtKB-KW"/>
</dbReference>
<dbReference type="SUPFAM" id="SSF90123">
    <property type="entry name" value="ABC transporter transmembrane region"/>
    <property type="match status" value="1"/>
</dbReference>
<dbReference type="Gene3D" id="3.40.50.300">
    <property type="entry name" value="P-loop containing nucleotide triphosphate hydrolases"/>
    <property type="match status" value="1"/>
</dbReference>
<feature type="transmembrane region" description="Helical" evidence="7">
    <location>
        <begin position="235"/>
        <end position="258"/>
    </location>
</feature>
<keyword evidence="6 7" id="KW-0472">Membrane</keyword>
<dbReference type="CDD" id="cd18584">
    <property type="entry name" value="ABC_6TM_AarD_CydD"/>
    <property type="match status" value="1"/>
</dbReference>
<feature type="transmembrane region" description="Helical" evidence="7">
    <location>
        <begin position="12"/>
        <end position="33"/>
    </location>
</feature>
<dbReference type="AlphaFoldDB" id="A0A081RK79"/>
<keyword evidence="4" id="KW-0067">ATP-binding</keyword>
<evidence type="ECO:0000256" key="3">
    <source>
        <dbReference type="ARBA" id="ARBA00022741"/>
    </source>
</evidence>
<dbReference type="RefSeq" id="WP_030091398.1">
    <property type="nucleotide sequence ID" value="NZ_JFHR01000001.1"/>
</dbReference>
<evidence type="ECO:0000259" key="8">
    <source>
        <dbReference type="PROSITE" id="PS50893"/>
    </source>
</evidence>
<feature type="domain" description="ABC transmembrane type-1" evidence="9">
    <location>
        <begin position="9"/>
        <end position="292"/>
    </location>
</feature>
<dbReference type="NCBIfam" id="TIGR02857">
    <property type="entry name" value="CydD"/>
    <property type="match status" value="1"/>
</dbReference>
<evidence type="ECO:0000256" key="2">
    <source>
        <dbReference type="ARBA" id="ARBA00022692"/>
    </source>
</evidence>
<dbReference type="InterPro" id="IPR039421">
    <property type="entry name" value="Type_1_exporter"/>
</dbReference>
<dbReference type="eggNOG" id="COG4988">
    <property type="taxonomic scope" value="Bacteria"/>
</dbReference>
<evidence type="ECO:0000256" key="4">
    <source>
        <dbReference type="ARBA" id="ARBA00022840"/>
    </source>
</evidence>
<dbReference type="GO" id="GO:0140359">
    <property type="term" value="F:ABC-type transporter activity"/>
    <property type="evidence" value="ECO:0007669"/>
    <property type="project" value="InterPro"/>
</dbReference>
<accession>A0A081RK79</accession>
<keyword evidence="3" id="KW-0547">Nucleotide-binding</keyword>
<keyword evidence="5 7" id="KW-1133">Transmembrane helix</keyword>
<dbReference type="CDD" id="cd03228">
    <property type="entry name" value="ABCC_MRP_Like"/>
    <property type="match status" value="1"/>
</dbReference>
<organism evidence="10 11">
    <name type="scientific">Sphingobium chlorophenolicum</name>
    <dbReference type="NCBI Taxonomy" id="46429"/>
    <lineage>
        <taxon>Bacteria</taxon>
        <taxon>Pseudomonadati</taxon>
        <taxon>Pseudomonadota</taxon>
        <taxon>Alphaproteobacteria</taxon>
        <taxon>Sphingomonadales</taxon>
        <taxon>Sphingomonadaceae</taxon>
        <taxon>Sphingobium</taxon>
    </lineage>
</organism>
<name>A0A081RK79_SPHCR</name>
<dbReference type="Pfam" id="PF00664">
    <property type="entry name" value="ABC_membrane"/>
    <property type="match status" value="1"/>
</dbReference>
<dbReference type="InterPro" id="IPR014216">
    <property type="entry name" value="ABC_transptr_CydD"/>
</dbReference>
<dbReference type="SUPFAM" id="SSF52540">
    <property type="entry name" value="P-loop containing nucleoside triphosphate hydrolases"/>
    <property type="match status" value="1"/>
</dbReference>
<dbReference type="PATRIC" id="fig|46429.4.peg.240"/>
<protein>
    <submittedName>
        <fullName evidence="10">Cysteine ABC transporter permease</fullName>
    </submittedName>
</protein>
<comment type="subcellular location">
    <subcellularLocation>
        <location evidence="1">Cell membrane</location>
        <topology evidence="1">Multi-pass membrane protein</topology>
    </subcellularLocation>
</comment>
<dbReference type="OrthoDB" id="5288404at2"/>
<evidence type="ECO:0000256" key="5">
    <source>
        <dbReference type="ARBA" id="ARBA00022989"/>
    </source>
</evidence>
<dbReference type="EMBL" id="JFHR01000001">
    <property type="protein sequence ID" value="KEQ55602.1"/>
    <property type="molecule type" value="Genomic_DNA"/>
</dbReference>
<dbReference type="PANTHER" id="PTHR24221:SF261">
    <property type="entry name" value="GLUTATHIONE_L-CYSTEINE TRANSPORT SYSTEM ATP-BINDING_PERMEASE PROTEIN CYDD"/>
    <property type="match status" value="1"/>
</dbReference>
<feature type="transmembrane region" description="Helical" evidence="7">
    <location>
        <begin position="39"/>
        <end position="57"/>
    </location>
</feature>
<dbReference type="InterPro" id="IPR003593">
    <property type="entry name" value="AAA+_ATPase"/>
</dbReference>
<dbReference type="InterPro" id="IPR036640">
    <property type="entry name" value="ABC1_TM_sf"/>
</dbReference>
<reference evidence="10 11" key="1">
    <citation type="submission" date="2014-02" db="EMBL/GenBank/DDBJ databases">
        <title>Whole genome sequence of Sphingobium chlorophenolicum NBRC 16172.</title>
        <authorList>
            <person name="Gan H.M."/>
            <person name="Gan H.Y."/>
            <person name="Chew T.H."/>
            <person name="Savka M.A."/>
        </authorList>
    </citation>
    <scope>NUCLEOTIDE SEQUENCE [LARGE SCALE GENOMIC DNA]</scope>
    <source>
        <strain evidence="10 11">NBRC 16172</strain>
    </source>
</reference>
<dbReference type="PROSITE" id="PS50893">
    <property type="entry name" value="ABC_TRANSPORTER_2"/>
    <property type="match status" value="1"/>
</dbReference>
<sequence>MSNPLDRQAAALFWIGDSGAAILMAAALAGAVASMEQGAGQGHLALAAGGLIAAALLRAGMQIGATNAGEAAAMRVKTNWRQRVYPGILVAAPGDRRMLGEAVADAVDRIEDLGGFHARFLPLRRAAVLSPLIIAIAAVFGSWVAGVIMLATLIPFAMGMALAGTAAARAAARQLDALSRLSGLFVDRVRALPVIVAFAAQDRIGRHLADATREVAARTIDVLKVAFVSSAIIEFFAALSVALVALYCGFNLLGILPFPAPEKLTLGQALFVLVLAPEFYLPMRRLAAAYHDKQVGEAAVERLEALAPASPPAPKPAIEGPPALRFDGVVIDYGETAIGPFTLDIPAGTSLALRGSTGVGKSSLLHALLGLAPIGGGRILVDGRDAAEVALPGHVGWAGQTVAFVPGTLADNIRLARPDADDAAVEAVAHLAGLGPMIEARGQGLALPLDHRGSGLSGGERRRVGIARVLLKDAPLWLLDEPTADLDAGSAADIAGILASAAKGRTVLIVTHSAELAAIATKEMVLS</sequence>
<evidence type="ECO:0000313" key="11">
    <source>
        <dbReference type="Proteomes" id="UP000028411"/>
    </source>
</evidence>
<dbReference type="GO" id="GO:0005886">
    <property type="term" value="C:plasma membrane"/>
    <property type="evidence" value="ECO:0007669"/>
    <property type="project" value="UniProtKB-SubCell"/>
</dbReference>
<evidence type="ECO:0000259" key="9">
    <source>
        <dbReference type="PROSITE" id="PS50929"/>
    </source>
</evidence>
<dbReference type="GO" id="GO:0042883">
    <property type="term" value="P:cysteine transport"/>
    <property type="evidence" value="ECO:0007669"/>
    <property type="project" value="InterPro"/>
</dbReference>
<dbReference type="Proteomes" id="UP000028411">
    <property type="component" value="Unassembled WGS sequence"/>
</dbReference>
<feature type="transmembrane region" description="Helical" evidence="7">
    <location>
        <begin position="126"/>
        <end position="148"/>
    </location>
</feature>
<proteinExistence type="predicted"/>